<comment type="caution">
    <text evidence="1">The sequence shown here is derived from an EMBL/GenBank/DDBJ whole genome shotgun (WGS) entry which is preliminary data.</text>
</comment>
<dbReference type="Proteomes" id="UP000298663">
    <property type="component" value="Unassembled WGS sequence"/>
</dbReference>
<protein>
    <submittedName>
        <fullName evidence="1">Uncharacterized protein</fullName>
    </submittedName>
</protein>
<gene>
    <name evidence="1" type="ORF">L596_027590</name>
</gene>
<sequence>MYYSSKRAEDKKATEFSSCFPKGNNTLRHIVRVAMETRKKRSGKSSSLIRIPVFQDSCVVEQFCGRSNPNRIPRLISKDGRGTHVYGRW</sequence>
<dbReference type="AlphaFoldDB" id="A0A4U5LVY8"/>
<reference evidence="1 2" key="1">
    <citation type="journal article" date="2015" name="Genome Biol.">
        <title>Comparative genomics of Steinernema reveals deeply conserved gene regulatory networks.</title>
        <authorList>
            <person name="Dillman A.R."/>
            <person name="Macchietto M."/>
            <person name="Porter C.F."/>
            <person name="Rogers A."/>
            <person name="Williams B."/>
            <person name="Antoshechkin I."/>
            <person name="Lee M.M."/>
            <person name="Goodwin Z."/>
            <person name="Lu X."/>
            <person name="Lewis E.E."/>
            <person name="Goodrich-Blair H."/>
            <person name="Stock S.P."/>
            <person name="Adams B.J."/>
            <person name="Sternberg P.W."/>
            <person name="Mortazavi A."/>
        </authorList>
    </citation>
    <scope>NUCLEOTIDE SEQUENCE [LARGE SCALE GENOMIC DNA]</scope>
    <source>
        <strain evidence="1 2">ALL</strain>
    </source>
</reference>
<name>A0A4U5LVY8_STECR</name>
<proteinExistence type="predicted"/>
<accession>A0A4U5LVY8</accession>
<evidence type="ECO:0000313" key="1">
    <source>
        <dbReference type="EMBL" id="TKR60329.1"/>
    </source>
</evidence>
<organism evidence="1 2">
    <name type="scientific">Steinernema carpocapsae</name>
    <name type="common">Entomopathogenic nematode</name>
    <dbReference type="NCBI Taxonomy" id="34508"/>
    <lineage>
        <taxon>Eukaryota</taxon>
        <taxon>Metazoa</taxon>
        <taxon>Ecdysozoa</taxon>
        <taxon>Nematoda</taxon>
        <taxon>Chromadorea</taxon>
        <taxon>Rhabditida</taxon>
        <taxon>Tylenchina</taxon>
        <taxon>Panagrolaimomorpha</taxon>
        <taxon>Strongyloidoidea</taxon>
        <taxon>Steinernematidae</taxon>
        <taxon>Steinernema</taxon>
    </lineage>
</organism>
<keyword evidence="2" id="KW-1185">Reference proteome</keyword>
<dbReference type="EMBL" id="AZBU02000011">
    <property type="protein sequence ID" value="TKR60329.1"/>
    <property type="molecule type" value="Genomic_DNA"/>
</dbReference>
<evidence type="ECO:0000313" key="2">
    <source>
        <dbReference type="Proteomes" id="UP000298663"/>
    </source>
</evidence>
<reference evidence="1 2" key="2">
    <citation type="journal article" date="2019" name="G3 (Bethesda)">
        <title>Hybrid Assembly of the Genome of the Entomopathogenic Nematode Steinernema carpocapsae Identifies the X-Chromosome.</title>
        <authorList>
            <person name="Serra L."/>
            <person name="Macchietto M."/>
            <person name="Macias-Munoz A."/>
            <person name="McGill C.J."/>
            <person name="Rodriguez I.M."/>
            <person name="Rodriguez B."/>
            <person name="Murad R."/>
            <person name="Mortazavi A."/>
        </authorList>
    </citation>
    <scope>NUCLEOTIDE SEQUENCE [LARGE SCALE GENOMIC DNA]</scope>
    <source>
        <strain evidence="1 2">ALL</strain>
    </source>
</reference>